<evidence type="ECO:0000313" key="3">
    <source>
        <dbReference type="Proteomes" id="UP001526147"/>
    </source>
</evidence>
<accession>A0ABT3DB74</accession>
<evidence type="ECO:0000313" key="2">
    <source>
        <dbReference type="EMBL" id="MCV9884299.1"/>
    </source>
</evidence>
<gene>
    <name evidence="2" type="ORF">OIH86_01370</name>
</gene>
<protein>
    <recommendedName>
        <fullName evidence="4">DUF3976 domain-containing protein</fullName>
    </recommendedName>
</protein>
<comment type="caution">
    <text evidence="2">The sequence shown here is derived from an EMBL/GenBank/DDBJ whole genome shotgun (WGS) entry which is preliminary data.</text>
</comment>
<organism evidence="2 3">
    <name type="scientific">Metabacillus halosaccharovorans</name>
    <dbReference type="NCBI Taxonomy" id="930124"/>
    <lineage>
        <taxon>Bacteria</taxon>
        <taxon>Bacillati</taxon>
        <taxon>Bacillota</taxon>
        <taxon>Bacilli</taxon>
        <taxon>Bacillales</taxon>
        <taxon>Bacillaceae</taxon>
        <taxon>Metabacillus</taxon>
    </lineage>
</organism>
<keyword evidence="1" id="KW-0812">Transmembrane</keyword>
<reference evidence="2 3" key="1">
    <citation type="submission" date="2022-10" db="EMBL/GenBank/DDBJ databases">
        <title>Draft genome assembly of moderately radiation resistant bacterium Metabacillus halosaccharovorans.</title>
        <authorList>
            <person name="Pal S."/>
            <person name="Gopinathan A."/>
        </authorList>
    </citation>
    <scope>NUCLEOTIDE SEQUENCE [LARGE SCALE GENOMIC DNA]</scope>
    <source>
        <strain evidence="2 3">VITHBRA001</strain>
    </source>
</reference>
<feature type="transmembrane region" description="Helical" evidence="1">
    <location>
        <begin position="42"/>
        <end position="59"/>
    </location>
</feature>
<name>A0ABT3DB74_9BACI</name>
<keyword evidence="1" id="KW-1133">Transmembrane helix</keyword>
<evidence type="ECO:0008006" key="4">
    <source>
        <dbReference type="Google" id="ProtNLM"/>
    </source>
</evidence>
<sequence length="60" mass="6530">MKVAIILVILIGVLALLGTILIGGKGDKHYDTKTKANLSRLSWIYIILGIGIIIAFAFYL</sequence>
<evidence type="ECO:0000256" key="1">
    <source>
        <dbReference type="SAM" id="Phobius"/>
    </source>
</evidence>
<dbReference type="EMBL" id="JAOYEY010000016">
    <property type="protein sequence ID" value="MCV9884299.1"/>
    <property type="molecule type" value="Genomic_DNA"/>
</dbReference>
<dbReference type="RefSeq" id="WP_078434745.1">
    <property type="nucleotide sequence ID" value="NZ_CP162630.1"/>
</dbReference>
<proteinExistence type="predicted"/>
<keyword evidence="3" id="KW-1185">Reference proteome</keyword>
<keyword evidence="1" id="KW-0472">Membrane</keyword>
<dbReference type="Proteomes" id="UP001526147">
    <property type="component" value="Unassembled WGS sequence"/>
</dbReference>